<dbReference type="InterPro" id="IPR012348">
    <property type="entry name" value="RNR-like"/>
</dbReference>
<dbReference type="EMBL" id="CP014646">
    <property type="protein sequence ID" value="AMO35783.1"/>
    <property type="molecule type" value="Genomic_DNA"/>
</dbReference>
<proteinExistence type="predicted"/>
<dbReference type="AlphaFoldDB" id="A0A140IDF8"/>
<reference evidence="4" key="1">
    <citation type="submission" date="2016-03" db="EMBL/GenBank/DDBJ databases">
        <authorList>
            <person name="Ma C."/>
            <person name="Zhou S."/>
            <person name="Yang G."/>
        </authorList>
    </citation>
    <scope>NUCLEOTIDE SEQUENCE [LARGE SCALE GENOMIC DNA]</scope>
    <source>
        <strain evidence="4">SgZ-1</strain>
    </source>
</reference>
<dbReference type="STRING" id="1134435.AC731_001765"/>
<keyword evidence="2" id="KW-0503">Monooxygenase</keyword>
<protein>
    <submittedName>
        <fullName evidence="3">Phenol hydroxylase</fullName>
    </submittedName>
</protein>
<evidence type="ECO:0000313" key="3">
    <source>
        <dbReference type="EMBL" id="AMO35783.1"/>
    </source>
</evidence>
<dbReference type="Pfam" id="PF02332">
    <property type="entry name" value="Phenol_Hydrox"/>
    <property type="match status" value="1"/>
</dbReference>
<organism evidence="3 4">
    <name type="scientific">Thauera humireducens</name>
    <dbReference type="NCBI Taxonomy" id="1134435"/>
    <lineage>
        <taxon>Bacteria</taxon>
        <taxon>Pseudomonadati</taxon>
        <taxon>Pseudomonadota</taxon>
        <taxon>Betaproteobacteria</taxon>
        <taxon>Rhodocyclales</taxon>
        <taxon>Zoogloeaceae</taxon>
        <taxon>Thauera</taxon>
    </lineage>
</organism>
<dbReference type="PIRSF" id="PIRSF000040">
    <property type="entry name" value="MMOH_comp"/>
    <property type="match status" value="1"/>
</dbReference>
<name>A0A140IDF8_9RHOO</name>
<evidence type="ECO:0000256" key="1">
    <source>
        <dbReference type="ARBA" id="ARBA00023002"/>
    </source>
</evidence>
<dbReference type="InterPro" id="IPR003430">
    <property type="entry name" value="Phenol_Hydrox"/>
</dbReference>
<dbReference type="RefSeq" id="WP_048708886.1">
    <property type="nucleotide sequence ID" value="NZ_CP014646.1"/>
</dbReference>
<evidence type="ECO:0000256" key="2">
    <source>
        <dbReference type="ARBA" id="ARBA00023033"/>
    </source>
</evidence>
<sequence length="331" mass="37564">MQIDLRTVTIKPLRHTFDNIARRIGGDKPASRYQEGTLDMQQTANFHYRPTWDPEHDIYDASRTAIRMADWYAFKDPRQFYYGAYTMARAKQQDTAEANFDFVENRGLAATLPESVRDTVLKLLLPLRHVAWGSNMNNASVCAYSYGTGFSQPHIYQAMDQLGIAQYLTRVGLLLGDVESLDEAKRAWMEDDTWQGLRRYVEDSFVIKDPVELFVAQNVALDGLLYPLVYETIVDDVLSSRGGTAVAMLTQFMTDWFAETRKWVDATVKIAAAESPENKEVMTRWLNLWRDRSASALLPVARIALGDRADEVLAEVVQQFNARMAKAGVAL</sequence>
<accession>A0A140IDF8</accession>
<dbReference type="SUPFAM" id="SSF47240">
    <property type="entry name" value="Ferritin-like"/>
    <property type="match status" value="1"/>
</dbReference>
<dbReference type="Proteomes" id="UP000036902">
    <property type="component" value="Chromosome"/>
</dbReference>
<evidence type="ECO:0000313" key="4">
    <source>
        <dbReference type="Proteomes" id="UP000036902"/>
    </source>
</evidence>
<dbReference type="CDD" id="cd01058">
    <property type="entry name" value="AAMH_B"/>
    <property type="match status" value="1"/>
</dbReference>
<dbReference type="GO" id="GO:0016709">
    <property type="term" value="F:oxidoreductase activity, acting on paired donors, with incorporation or reduction of molecular oxygen, NAD(P)H as one donor, and incorporation of one atom of oxygen"/>
    <property type="evidence" value="ECO:0007669"/>
    <property type="project" value="InterPro"/>
</dbReference>
<keyword evidence="1" id="KW-0560">Oxidoreductase</keyword>
<dbReference type="InterPro" id="IPR012078">
    <property type="entry name" value="MP_mOase_hydro"/>
</dbReference>
<gene>
    <name evidence="3" type="ORF">AC731_001765</name>
</gene>
<dbReference type="InterPro" id="IPR009078">
    <property type="entry name" value="Ferritin-like_SF"/>
</dbReference>
<dbReference type="KEGG" id="thu:AC731_001765"/>
<keyword evidence="4" id="KW-1185">Reference proteome</keyword>
<dbReference type="Gene3D" id="1.10.620.20">
    <property type="entry name" value="Ribonucleotide Reductase, subunit A"/>
    <property type="match status" value="1"/>
</dbReference>